<accession>A0A345DCW1</accession>
<dbReference type="PRINTS" id="PR00344">
    <property type="entry name" value="BCTRLSENSOR"/>
</dbReference>
<dbReference type="InterPro" id="IPR004358">
    <property type="entry name" value="Sig_transdc_His_kin-like_C"/>
</dbReference>
<dbReference type="CDD" id="cd00156">
    <property type="entry name" value="REC"/>
    <property type="match status" value="1"/>
</dbReference>
<keyword evidence="3 6" id="KW-0597">Phosphoprotein</keyword>
<dbReference type="SMART" id="SM00388">
    <property type="entry name" value="HisKA"/>
    <property type="match status" value="1"/>
</dbReference>
<dbReference type="Gene3D" id="3.30.565.10">
    <property type="entry name" value="Histidine kinase-like ATPase, C-terminal domain"/>
    <property type="match status" value="1"/>
</dbReference>
<dbReference type="GO" id="GO:0000155">
    <property type="term" value="F:phosphorelay sensor kinase activity"/>
    <property type="evidence" value="ECO:0007669"/>
    <property type="project" value="InterPro"/>
</dbReference>
<dbReference type="InterPro" id="IPR003594">
    <property type="entry name" value="HATPase_dom"/>
</dbReference>
<dbReference type="Gene3D" id="1.10.287.130">
    <property type="match status" value="1"/>
</dbReference>
<dbReference type="Proteomes" id="UP000252182">
    <property type="component" value="Chromosome"/>
</dbReference>
<dbReference type="SUPFAM" id="SSF55874">
    <property type="entry name" value="ATPase domain of HSP90 chaperone/DNA topoisomerase II/histidine kinase"/>
    <property type="match status" value="1"/>
</dbReference>
<dbReference type="InterPro" id="IPR036890">
    <property type="entry name" value="HATPase_C_sf"/>
</dbReference>
<evidence type="ECO:0000256" key="6">
    <source>
        <dbReference type="PROSITE-ProRule" id="PRU00169"/>
    </source>
</evidence>
<evidence type="ECO:0000313" key="11">
    <source>
        <dbReference type="Proteomes" id="UP000252182"/>
    </source>
</evidence>
<keyword evidence="4 10" id="KW-0808">Transferase</keyword>
<keyword evidence="5 10" id="KW-0418">Kinase</keyword>
<keyword evidence="7" id="KW-1133">Transmembrane helix</keyword>
<keyword evidence="7" id="KW-0812">Transmembrane</keyword>
<dbReference type="EC" id="2.7.13.3" evidence="2"/>
<dbReference type="PANTHER" id="PTHR43047">
    <property type="entry name" value="TWO-COMPONENT HISTIDINE PROTEIN KINASE"/>
    <property type="match status" value="1"/>
</dbReference>
<dbReference type="InterPro" id="IPR001789">
    <property type="entry name" value="Sig_transdc_resp-reg_receiver"/>
</dbReference>
<keyword evidence="11" id="KW-1185">Reference proteome</keyword>
<evidence type="ECO:0000256" key="7">
    <source>
        <dbReference type="SAM" id="Phobius"/>
    </source>
</evidence>
<evidence type="ECO:0000256" key="1">
    <source>
        <dbReference type="ARBA" id="ARBA00000085"/>
    </source>
</evidence>
<reference evidence="11" key="1">
    <citation type="submission" date="2018-07" db="EMBL/GenBank/DDBJ databases">
        <authorList>
            <person name="Kim H."/>
        </authorList>
    </citation>
    <scope>NUCLEOTIDE SEQUENCE [LARGE SCALE GENOMIC DNA]</scope>
    <source>
        <strain evidence="11">F02</strain>
    </source>
</reference>
<feature type="domain" description="Response regulatory" evidence="9">
    <location>
        <begin position="489"/>
        <end position="604"/>
    </location>
</feature>
<dbReference type="SUPFAM" id="SSF52172">
    <property type="entry name" value="CheY-like"/>
    <property type="match status" value="1"/>
</dbReference>
<feature type="transmembrane region" description="Helical" evidence="7">
    <location>
        <begin position="39"/>
        <end position="57"/>
    </location>
</feature>
<evidence type="ECO:0000259" key="8">
    <source>
        <dbReference type="PROSITE" id="PS50109"/>
    </source>
</evidence>
<feature type="modified residue" description="4-aspartylphosphate" evidence="6">
    <location>
        <position position="539"/>
    </location>
</feature>
<comment type="catalytic activity">
    <reaction evidence="1">
        <text>ATP + protein L-histidine = ADP + protein N-phospho-L-histidine.</text>
        <dbReference type="EC" id="2.7.13.3"/>
    </reaction>
</comment>
<dbReference type="InterPro" id="IPR011006">
    <property type="entry name" value="CheY-like_superfamily"/>
</dbReference>
<sequence>MWRTKQTPDTAHNQTESIHLDRISVSGKLRLLDMAYSRLRFGVFSMPYVSIILAWFYQRTNGGDYRVLMWSAAYFIAAITSCFIHQAYRRDAQRLSAELMYLKWLPIVQKSALLHGFGLFILLPLVSQTAIFEFKYIYILTIAAIMAGNATHQAPILSIFKRFFMVGWNGTVLLIPWTLHDAEWPYAMLLSISYSLGMYRHAKISHHFFVRMVWLEEEGARLASNYKDAKEAAEEALKVKNVFLTTASHDLRQPVHAMGFLIESISRRNTDPSLRSSLMDLKQSVHSVTQMFNSLLDLSKIEAGAVQIKNEIIALDPLIEDVVSIFHEEAKSRGLQLRIKSTHNQAAVDADAMLLRQSISNLIHNALRYTKHGGALISARKRNNDWQIEVWDTGIGVAAEDQNNIYSPFFRHQHAWRIDSEGHGLGLAVVARCAGLMGATYGFTSRDGRGSKFWLRLPAVANDTQAALRAQDAHAATYTHAYLHPLSGQCLIVDDDPLVCQAWESLLLSWHVQVRCVASSLQALSAINAGFQPQVILCDQRLRAGESGFDVLRGLLERCPNARGAMISGEFDSPELRQAEHEGYLVLHKPLDPEKLHVLLTRWLSQLDSNQ</sequence>
<keyword evidence="7" id="KW-0472">Membrane</keyword>
<dbReference type="Pfam" id="PF00512">
    <property type="entry name" value="HisKA"/>
    <property type="match status" value="1"/>
</dbReference>
<dbReference type="InterPro" id="IPR003661">
    <property type="entry name" value="HisK_dim/P_dom"/>
</dbReference>
<dbReference type="OrthoDB" id="6114847at2"/>
<dbReference type="SMART" id="SM00387">
    <property type="entry name" value="HATPase_c"/>
    <property type="match status" value="1"/>
</dbReference>
<gene>
    <name evidence="10" type="primary">barA</name>
    <name evidence="10" type="ORF">DTO96_101945</name>
</gene>
<dbReference type="Pfam" id="PF02518">
    <property type="entry name" value="HATPase_c"/>
    <property type="match status" value="1"/>
</dbReference>
<dbReference type="RefSeq" id="WP_114563300.1">
    <property type="nucleotide sequence ID" value="NZ_CP031124.1"/>
</dbReference>
<feature type="domain" description="Histidine kinase" evidence="8">
    <location>
        <begin position="246"/>
        <end position="461"/>
    </location>
</feature>
<dbReference type="SUPFAM" id="SSF47384">
    <property type="entry name" value="Homodimeric domain of signal transducing histidine kinase"/>
    <property type="match status" value="1"/>
</dbReference>
<dbReference type="SMART" id="SM00448">
    <property type="entry name" value="REC"/>
    <property type="match status" value="1"/>
</dbReference>
<dbReference type="Gene3D" id="3.40.50.2300">
    <property type="match status" value="1"/>
</dbReference>
<evidence type="ECO:0000256" key="2">
    <source>
        <dbReference type="ARBA" id="ARBA00012438"/>
    </source>
</evidence>
<dbReference type="PROSITE" id="PS50109">
    <property type="entry name" value="HIS_KIN"/>
    <property type="match status" value="1"/>
</dbReference>
<dbReference type="InterPro" id="IPR005467">
    <property type="entry name" value="His_kinase_dom"/>
</dbReference>
<dbReference type="PROSITE" id="PS50110">
    <property type="entry name" value="RESPONSE_REGULATORY"/>
    <property type="match status" value="1"/>
</dbReference>
<feature type="transmembrane region" description="Helical" evidence="7">
    <location>
        <begin position="69"/>
        <end position="88"/>
    </location>
</feature>
<evidence type="ECO:0000256" key="5">
    <source>
        <dbReference type="ARBA" id="ARBA00022777"/>
    </source>
</evidence>
<evidence type="ECO:0000256" key="4">
    <source>
        <dbReference type="ARBA" id="ARBA00022679"/>
    </source>
</evidence>
<dbReference type="CDD" id="cd00082">
    <property type="entry name" value="HisKA"/>
    <property type="match status" value="1"/>
</dbReference>
<dbReference type="Pfam" id="PF00072">
    <property type="entry name" value="Response_reg"/>
    <property type="match status" value="1"/>
</dbReference>
<dbReference type="EMBL" id="CP031124">
    <property type="protein sequence ID" value="AXF86199.1"/>
    <property type="molecule type" value="Genomic_DNA"/>
</dbReference>
<evidence type="ECO:0000313" key="10">
    <source>
        <dbReference type="EMBL" id="AXF86199.1"/>
    </source>
</evidence>
<organism evidence="10 11">
    <name type="scientific">Ephemeroptericola cinctiostellae</name>
    <dbReference type="NCBI Taxonomy" id="2268024"/>
    <lineage>
        <taxon>Bacteria</taxon>
        <taxon>Pseudomonadati</taxon>
        <taxon>Pseudomonadota</taxon>
        <taxon>Betaproteobacteria</taxon>
        <taxon>Burkholderiales</taxon>
        <taxon>Burkholderiaceae</taxon>
        <taxon>Ephemeroptericola</taxon>
    </lineage>
</organism>
<dbReference type="AlphaFoldDB" id="A0A345DCW1"/>
<dbReference type="KEGG" id="hyf:DTO96_101945"/>
<dbReference type="PANTHER" id="PTHR43047:SF72">
    <property type="entry name" value="OSMOSENSING HISTIDINE PROTEIN KINASE SLN1"/>
    <property type="match status" value="1"/>
</dbReference>
<dbReference type="GO" id="GO:0009927">
    <property type="term" value="F:histidine phosphotransfer kinase activity"/>
    <property type="evidence" value="ECO:0007669"/>
    <property type="project" value="TreeGrafter"/>
</dbReference>
<proteinExistence type="predicted"/>
<evidence type="ECO:0000256" key="3">
    <source>
        <dbReference type="ARBA" id="ARBA00022553"/>
    </source>
</evidence>
<name>A0A345DCW1_9BURK</name>
<dbReference type="InterPro" id="IPR036097">
    <property type="entry name" value="HisK_dim/P_sf"/>
</dbReference>
<dbReference type="GO" id="GO:0005886">
    <property type="term" value="C:plasma membrane"/>
    <property type="evidence" value="ECO:0007669"/>
    <property type="project" value="TreeGrafter"/>
</dbReference>
<protein>
    <recommendedName>
        <fullName evidence="2">histidine kinase</fullName>
        <ecNumber evidence="2">2.7.13.3</ecNumber>
    </recommendedName>
</protein>
<evidence type="ECO:0000259" key="9">
    <source>
        <dbReference type="PROSITE" id="PS50110"/>
    </source>
</evidence>